<dbReference type="AlphaFoldDB" id="A0A7K0DEU7"/>
<comment type="caution">
    <text evidence="1">The sequence shown here is derived from an EMBL/GenBank/DDBJ whole genome shotgun (WGS) entry which is preliminary data.</text>
</comment>
<evidence type="ECO:0000313" key="1">
    <source>
        <dbReference type="EMBL" id="MQY24169.1"/>
    </source>
</evidence>
<sequence>MTIPTVPPKYRHEPDMLSRNWLYCNQFEGIR</sequence>
<organism evidence="1 2">
    <name type="scientific">Nocardia macrotermitis</name>
    <dbReference type="NCBI Taxonomy" id="2585198"/>
    <lineage>
        <taxon>Bacteria</taxon>
        <taxon>Bacillati</taxon>
        <taxon>Actinomycetota</taxon>
        <taxon>Actinomycetes</taxon>
        <taxon>Mycobacteriales</taxon>
        <taxon>Nocardiaceae</taxon>
        <taxon>Nocardia</taxon>
    </lineage>
</organism>
<dbReference type="EMBL" id="WEGK01000028">
    <property type="protein sequence ID" value="MQY24169.1"/>
    <property type="molecule type" value="Genomic_DNA"/>
</dbReference>
<gene>
    <name evidence="1" type="ORF">NRB20_73020</name>
</gene>
<reference evidence="1 2" key="1">
    <citation type="submission" date="2019-10" db="EMBL/GenBank/DDBJ databases">
        <title>Nocardia macrotermitis sp. nov. and Nocardia aurantia sp. nov., isolated from the gut of fungus growing-termite Macrotermes natalensis.</title>
        <authorList>
            <person name="Benndorf R."/>
            <person name="Schwitalla J."/>
            <person name="Martin K."/>
            <person name="De Beer W."/>
            <person name="Kaster A.-K."/>
            <person name="Vollmers J."/>
            <person name="Poulsen M."/>
            <person name="Beemelmanns C."/>
        </authorList>
    </citation>
    <scope>NUCLEOTIDE SEQUENCE [LARGE SCALE GENOMIC DNA]</scope>
    <source>
        <strain evidence="1 2">RB20</strain>
    </source>
</reference>
<name>A0A7K0DEU7_9NOCA</name>
<accession>A0A7K0DEU7</accession>
<keyword evidence="2" id="KW-1185">Reference proteome</keyword>
<evidence type="ECO:0000313" key="2">
    <source>
        <dbReference type="Proteomes" id="UP000438448"/>
    </source>
</evidence>
<dbReference type="Proteomes" id="UP000438448">
    <property type="component" value="Unassembled WGS sequence"/>
</dbReference>
<proteinExistence type="predicted"/>
<protein>
    <submittedName>
        <fullName evidence="1">Uncharacterized protein</fullName>
    </submittedName>
</protein>